<dbReference type="SUPFAM" id="SSF48366">
    <property type="entry name" value="Ras GEF"/>
    <property type="match status" value="1"/>
</dbReference>
<accession>A0ABM5AVG1</accession>
<organism evidence="2 3">
    <name type="scientific">Vulpes vulpes</name>
    <name type="common">Red fox</name>
    <dbReference type="NCBI Taxonomy" id="9627"/>
    <lineage>
        <taxon>Eukaryota</taxon>
        <taxon>Metazoa</taxon>
        <taxon>Chordata</taxon>
        <taxon>Craniata</taxon>
        <taxon>Vertebrata</taxon>
        <taxon>Euteleostomi</taxon>
        <taxon>Mammalia</taxon>
        <taxon>Eutheria</taxon>
        <taxon>Laurasiatheria</taxon>
        <taxon>Carnivora</taxon>
        <taxon>Caniformia</taxon>
        <taxon>Canidae</taxon>
        <taxon>Vulpes</taxon>
    </lineage>
</organism>
<feature type="compositionally biased region" description="Basic and acidic residues" evidence="1">
    <location>
        <begin position="48"/>
        <end position="58"/>
    </location>
</feature>
<protein>
    <recommendedName>
        <fullName evidence="4">Ral guanine nucleotide dissociation stimulator-like</fullName>
    </recommendedName>
</protein>
<dbReference type="PANTHER" id="PTHR46793">
    <property type="entry name" value="1700018F24RIK PROTEIN-RELATED-RELATED"/>
    <property type="match status" value="1"/>
</dbReference>
<dbReference type="Proteomes" id="UP001652641">
    <property type="component" value="Chromosome 7"/>
</dbReference>
<dbReference type="InterPro" id="IPR023578">
    <property type="entry name" value="Ras_GEF_dom_sf"/>
</dbReference>
<dbReference type="PANTHER" id="PTHR46793:SF3">
    <property type="entry name" value="RIKEN CDNA 4930596D02 GENE"/>
    <property type="match status" value="1"/>
</dbReference>
<sequence length="216" mass="23995">MCRENPTAHSEERRLKPKVAKQQRAPRAPPPGAPPRPGPRGARSGLQRPERKEARGAEAHQSGGDPSGRALGKPRPGAGPTGAAPRWGRALTRTRPEAERASALRRNRICPTTPSRRELLEQEVEELVPALLRLDNLSLFEFLNVVEEYGTPEEVLDLLFANAMTSFLTIWLDYYEEDFHDAPEFPALTKLLKFTGQYQCQAQCSTVVRSVTFGVS</sequence>
<dbReference type="RefSeq" id="XP_072618778.1">
    <property type="nucleotide sequence ID" value="XM_072762677.1"/>
</dbReference>
<feature type="region of interest" description="Disordered" evidence="1">
    <location>
        <begin position="1"/>
        <end position="109"/>
    </location>
</feature>
<feature type="compositionally biased region" description="Low complexity" evidence="1">
    <location>
        <begin position="74"/>
        <end position="90"/>
    </location>
</feature>
<keyword evidence="2" id="KW-1185">Reference proteome</keyword>
<reference evidence="3" key="1">
    <citation type="submission" date="2025-08" db="UniProtKB">
        <authorList>
            <consortium name="RefSeq"/>
        </authorList>
    </citation>
    <scope>IDENTIFICATION</scope>
    <source>
        <tissue evidence="3">Cell line</tissue>
    </source>
</reference>
<dbReference type="GeneID" id="140599524"/>
<dbReference type="Gene3D" id="1.20.870.10">
    <property type="entry name" value="Son of sevenless (SoS) protein Chain: S domain 1"/>
    <property type="match status" value="1"/>
</dbReference>
<feature type="compositionally biased region" description="Pro residues" evidence="1">
    <location>
        <begin position="27"/>
        <end position="38"/>
    </location>
</feature>
<proteinExistence type="predicted"/>
<evidence type="ECO:0000256" key="1">
    <source>
        <dbReference type="SAM" id="MobiDB-lite"/>
    </source>
</evidence>
<evidence type="ECO:0008006" key="4">
    <source>
        <dbReference type="Google" id="ProtNLM"/>
    </source>
</evidence>
<gene>
    <name evidence="3" type="primary">LOC140599524</name>
</gene>
<evidence type="ECO:0000313" key="2">
    <source>
        <dbReference type="Proteomes" id="UP001652641"/>
    </source>
</evidence>
<name>A0ABM5AVG1_VULVU</name>
<evidence type="ECO:0000313" key="3">
    <source>
        <dbReference type="RefSeq" id="XP_072618778.1"/>
    </source>
</evidence>